<gene>
    <name evidence="4" type="ORF">NCTC13079_00191</name>
</gene>
<keyword evidence="5" id="KW-1185">Reference proteome</keyword>
<dbReference type="Pfam" id="PF13596">
    <property type="entry name" value="PAS_10"/>
    <property type="match status" value="1"/>
</dbReference>
<dbReference type="PANTHER" id="PTHR39966:SF3">
    <property type="entry name" value="DUF438 DOMAIN-CONTAINING PROTEIN"/>
    <property type="match status" value="1"/>
</dbReference>
<feature type="domain" description="Hemerythrin-like" evidence="1">
    <location>
        <begin position="188"/>
        <end position="299"/>
    </location>
</feature>
<protein>
    <submittedName>
        <fullName evidence="4">Domain of uncharacterized function (DUF1858)</fullName>
    </submittedName>
</protein>
<dbReference type="InterPro" id="IPR038062">
    <property type="entry name" value="ScdA-like_N_sf"/>
</dbReference>
<evidence type="ECO:0000313" key="4">
    <source>
        <dbReference type="EMBL" id="VEJ34511.1"/>
    </source>
</evidence>
<dbReference type="EMBL" id="LR134523">
    <property type="protein sequence ID" value="VEJ34511.1"/>
    <property type="molecule type" value="Genomic_DNA"/>
</dbReference>
<dbReference type="OrthoDB" id="9769774at2"/>
<dbReference type="RefSeq" id="WP_126464668.1">
    <property type="nucleotide sequence ID" value="NZ_LR134523.1"/>
</dbReference>
<dbReference type="Gene3D" id="1.20.120.520">
    <property type="entry name" value="nmb1532 protein domain like"/>
    <property type="match status" value="1"/>
</dbReference>
<organism evidence="4 5">
    <name type="scientific">Aedoeadaptatus ivorii</name>
    <dbReference type="NCBI Taxonomy" id="54006"/>
    <lineage>
        <taxon>Bacteria</taxon>
        <taxon>Bacillati</taxon>
        <taxon>Bacillota</taxon>
        <taxon>Tissierellia</taxon>
        <taxon>Tissierellales</taxon>
        <taxon>Peptoniphilaceae</taxon>
        <taxon>Aedoeadaptatus</taxon>
    </lineage>
</organism>
<proteinExistence type="predicted"/>
<dbReference type="Proteomes" id="UP000269544">
    <property type="component" value="Chromosome"/>
</dbReference>
<evidence type="ECO:0000259" key="1">
    <source>
        <dbReference type="Pfam" id="PF01814"/>
    </source>
</evidence>
<dbReference type="SUPFAM" id="SSF140683">
    <property type="entry name" value="SP0561-like"/>
    <property type="match status" value="1"/>
</dbReference>
<dbReference type="GO" id="GO:0005886">
    <property type="term" value="C:plasma membrane"/>
    <property type="evidence" value="ECO:0007669"/>
    <property type="project" value="TreeGrafter"/>
</dbReference>
<dbReference type="AlphaFoldDB" id="A0A3S4ZPP9"/>
<name>A0A3S4ZPP9_9FIRM</name>
<dbReference type="Gene3D" id="1.10.3910.10">
    <property type="entry name" value="SP0561-like"/>
    <property type="match status" value="1"/>
</dbReference>
<reference evidence="4 5" key="1">
    <citation type="submission" date="2018-12" db="EMBL/GenBank/DDBJ databases">
        <authorList>
            <consortium name="Pathogen Informatics"/>
        </authorList>
    </citation>
    <scope>NUCLEOTIDE SEQUENCE [LARGE SCALE GENOMIC DNA]</scope>
    <source>
        <strain evidence="4 5">NCTC13079</strain>
    </source>
</reference>
<dbReference type="Pfam" id="PF08984">
    <property type="entry name" value="DUF1858"/>
    <property type="match status" value="1"/>
</dbReference>
<dbReference type="PANTHER" id="PTHR39966">
    <property type="entry name" value="BLL2471 PROTEIN-RELATED"/>
    <property type="match status" value="1"/>
</dbReference>
<evidence type="ECO:0000259" key="3">
    <source>
        <dbReference type="Pfam" id="PF08984"/>
    </source>
</evidence>
<evidence type="ECO:0000313" key="5">
    <source>
        <dbReference type="Proteomes" id="UP000269544"/>
    </source>
</evidence>
<feature type="domain" description="DUF1858" evidence="3">
    <location>
        <begin position="4"/>
        <end position="60"/>
    </location>
</feature>
<evidence type="ECO:0000259" key="2">
    <source>
        <dbReference type="Pfam" id="PF04282"/>
    </source>
</evidence>
<feature type="domain" description="DUF438" evidence="2">
    <location>
        <begin position="87"/>
        <end position="151"/>
    </location>
</feature>
<dbReference type="InterPro" id="IPR015077">
    <property type="entry name" value="DUF1858"/>
</dbReference>
<accession>A0A3S4ZPP9</accession>
<dbReference type="InterPro" id="IPR007380">
    <property type="entry name" value="DUF438"/>
</dbReference>
<dbReference type="InterPro" id="IPR012312">
    <property type="entry name" value="Hemerythrin-like"/>
</dbReference>
<dbReference type="Pfam" id="PF04282">
    <property type="entry name" value="DUF438"/>
    <property type="match status" value="1"/>
</dbReference>
<dbReference type="Pfam" id="PF01814">
    <property type="entry name" value="Hemerythrin"/>
    <property type="match status" value="1"/>
</dbReference>
<sequence>MQQINLNTSIYTLTKEYPELIGVLADLGFGEIKKKALRHTVGKIMTIEKGAKAKGIPMDAVRAALRKSGFEPVAGKGEAAPSRVAQLKSYLARLGAGEDLERVRRDFAAAFEDVAASEIMEAEQAMLAEGTPLEEVQRLCDLHSALFHGATREERIAAAETAVAESVRNQKAPAEGERARHLYAMVGHPLHTLRQENRALEKLLQGAKDALNRNEGVKEYVDAIADVSIHYAKKGDLLYPHLKAAYGVSGPSNVMWTVDGELRKALRHLQGEDSAAELMPLFARMEEMIYKEENILFPVCAEHFTDADWRGIYRDMKAYPEAFGVSSARWEAGESAPKNAPDTGGRIALSGGSVKPEEISALLNTLPLEITFIDAEDTNRYFNDGPKIFHRPSMALGRSVYSCHPPKIEPVVRKMIADFKSGAKDEVTVRTEKAGRKVEVRYMAVRDGDRYLGTMETVRDLTDDEARPLRKGGTTPA</sequence>
<dbReference type="KEGG" id="piv:NCTC13079_00191"/>